<gene>
    <name evidence="2" type="ORF">ElyMa_004018500</name>
</gene>
<dbReference type="EMBL" id="BMAT01008173">
    <property type="protein sequence ID" value="GFR79358.1"/>
    <property type="molecule type" value="Genomic_DNA"/>
</dbReference>
<dbReference type="AlphaFoldDB" id="A0AAV4G0U3"/>
<evidence type="ECO:0000256" key="1">
    <source>
        <dbReference type="SAM" id="MobiDB-lite"/>
    </source>
</evidence>
<feature type="region of interest" description="Disordered" evidence="1">
    <location>
        <begin position="1"/>
        <end position="118"/>
    </location>
</feature>
<proteinExistence type="predicted"/>
<protein>
    <submittedName>
        <fullName evidence="2">Uncharacterized protein</fullName>
    </submittedName>
</protein>
<sequence length="200" mass="21885">MWPTVGQILDKDGTQRIHVHWSPSTTSKPNLVPSPTSPPRKLPYTQYSSVDLQDYPDKQNDLQPRYLKRISEGSTTSSTKSIRSIANSSTRRSLSSQRSSKGSVRAPSKDGSDDTSRKSLVISIPLGVRGSKSSSKRSSIAEARAGAWLYPGIFGPLAPDVYMANQNVDVITDQPMASDVDLNPGLARPKSSKRNWCCFC</sequence>
<feature type="compositionally biased region" description="Low complexity" evidence="1">
    <location>
        <begin position="74"/>
        <end position="105"/>
    </location>
</feature>
<keyword evidence="3" id="KW-1185">Reference proteome</keyword>
<dbReference type="Proteomes" id="UP000762676">
    <property type="component" value="Unassembled WGS sequence"/>
</dbReference>
<accession>A0AAV4G0U3</accession>
<evidence type="ECO:0000313" key="2">
    <source>
        <dbReference type="EMBL" id="GFR79358.1"/>
    </source>
</evidence>
<comment type="caution">
    <text evidence="2">The sequence shown here is derived from an EMBL/GenBank/DDBJ whole genome shotgun (WGS) entry which is preliminary data.</text>
</comment>
<name>A0AAV4G0U3_9GAST</name>
<feature type="compositionally biased region" description="Basic and acidic residues" evidence="1">
    <location>
        <begin position="107"/>
        <end position="117"/>
    </location>
</feature>
<reference evidence="2 3" key="1">
    <citation type="journal article" date="2021" name="Elife">
        <title>Chloroplast acquisition without the gene transfer in kleptoplastic sea slugs, Plakobranchus ocellatus.</title>
        <authorList>
            <person name="Maeda T."/>
            <person name="Takahashi S."/>
            <person name="Yoshida T."/>
            <person name="Shimamura S."/>
            <person name="Takaki Y."/>
            <person name="Nagai Y."/>
            <person name="Toyoda A."/>
            <person name="Suzuki Y."/>
            <person name="Arimoto A."/>
            <person name="Ishii H."/>
            <person name="Satoh N."/>
            <person name="Nishiyama T."/>
            <person name="Hasebe M."/>
            <person name="Maruyama T."/>
            <person name="Minagawa J."/>
            <person name="Obokata J."/>
            <person name="Shigenobu S."/>
        </authorList>
    </citation>
    <scope>NUCLEOTIDE SEQUENCE [LARGE SCALE GENOMIC DNA]</scope>
</reference>
<organism evidence="2 3">
    <name type="scientific">Elysia marginata</name>
    <dbReference type="NCBI Taxonomy" id="1093978"/>
    <lineage>
        <taxon>Eukaryota</taxon>
        <taxon>Metazoa</taxon>
        <taxon>Spiralia</taxon>
        <taxon>Lophotrochozoa</taxon>
        <taxon>Mollusca</taxon>
        <taxon>Gastropoda</taxon>
        <taxon>Heterobranchia</taxon>
        <taxon>Euthyneura</taxon>
        <taxon>Panpulmonata</taxon>
        <taxon>Sacoglossa</taxon>
        <taxon>Placobranchoidea</taxon>
        <taxon>Plakobranchidae</taxon>
        <taxon>Elysia</taxon>
    </lineage>
</organism>
<evidence type="ECO:0000313" key="3">
    <source>
        <dbReference type="Proteomes" id="UP000762676"/>
    </source>
</evidence>